<reference evidence="2 3" key="1">
    <citation type="journal article" date="2018" name="Int. J. Syst. Evol. Microbiol.">
        <title>Micromonospora globbae sp. nov., an endophytic actinomycete isolated from roots of Globba winitii C. H. Wright.</title>
        <authorList>
            <person name="Kuncharoen N."/>
            <person name="Pittayakhajonwut P."/>
            <person name="Tanasupawat S."/>
        </authorList>
    </citation>
    <scope>NUCLEOTIDE SEQUENCE [LARGE SCALE GENOMIC DNA]</scope>
    <source>
        <strain evidence="2 3">WPS1-2</strain>
    </source>
</reference>
<comment type="caution">
    <text evidence="2">The sequence shown here is derived from an EMBL/GenBank/DDBJ whole genome shotgun (WGS) entry which is preliminary data.</text>
</comment>
<dbReference type="OrthoDB" id="6387906at2"/>
<sequence>MLAGVTAPTSPNRPGAASALRFVTELVAWVATPWALAPHSVALAVASVVVLVGLPTVFATPGDKPRVMVPAPGPVTVGLVLLQLVAAVVSSWLAWPAPVAAVVTALAGLTVVLEVPRWRWLLGRDRTGQPRRA</sequence>
<evidence type="ECO:0000313" key="3">
    <source>
        <dbReference type="Proteomes" id="UP000285744"/>
    </source>
</evidence>
<dbReference type="AlphaFoldDB" id="A0A420F409"/>
<feature type="transmembrane region" description="Helical" evidence="1">
    <location>
        <begin position="36"/>
        <end position="59"/>
    </location>
</feature>
<protein>
    <recommendedName>
        <fullName evidence="4">Integral membrane protein</fullName>
    </recommendedName>
</protein>
<accession>A0A420F409</accession>
<evidence type="ECO:0000313" key="2">
    <source>
        <dbReference type="EMBL" id="RKF27669.1"/>
    </source>
</evidence>
<gene>
    <name evidence="2" type="ORF">D7I43_08170</name>
</gene>
<feature type="transmembrane region" description="Helical" evidence="1">
    <location>
        <begin position="99"/>
        <end position="116"/>
    </location>
</feature>
<evidence type="ECO:0000256" key="1">
    <source>
        <dbReference type="SAM" id="Phobius"/>
    </source>
</evidence>
<name>A0A420F409_9ACTN</name>
<evidence type="ECO:0008006" key="4">
    <source>
        <dbReference type="Google" id="ProtNLM"/>
    </source>
</evidence>
<proteinExistence type="predicted"/>
<feature type="transmembrane region" description="Helical" evidence="1">
    <location>
        <begin position="71"/>
        <end position="93"/>
    </location>
</feature>
<dbReference type="Proteomes" id="UP000285744">
    <property type="component" value="Unassembled WGS sequence"/>
</dbReference>
<keyword evidence="1" id="KW-0812">Transmembrane</keyword>
<organism evidence="2 3">
    <name type="scientific">Micromonospora globbae</name>
    <dbReference type="NCBI Taxonomy" id="1894969"/>
    <lineage>
        <taxon>Bacteria</taxon>
        <taxon>Bacillati</taxon>
        <taxon>Actinomycetota</taxon>
        <taxon>Actinomycetes</taxon>
        <taxon>Micromonosporales</taxon>
        <taxon>Micromonosporaceae</taxon>
        <taxon>Micromonospora</taxon>
    </lineage>
</organism>
<keyword evidence="1" id="KW-1133">Transmembrane helix</keyword>
<keyword evidence="1" id="KW-0472">Membrane</keyword>
<dbReference type="EMBL" id="RAQQ01000005">
    <property type="protein sequence ID" value="RKF27669.1"/>
    <property type="molecule type" value="Genomic_DNA"/>
</dbReference>